<evidence type="ECO:0000256" key="11">
    <source>
        <dbReference type="PIRSR" id="PIRSR000105-1"/>
    </source>
</evidence>
<dbReference type="GO" id="GO:0003857">
    <property type="term" value="F:(3S)-3-hydroxyacyl-CoA dehydrogenase (NAD+) activity"/>
    <property type="evidence" value="ECO:0007669"/>
    <property type="project" value="UniProtKB-EC"/>
</dbReference>
<evidence type="ECO:0000256" key="10">
    <source>
        <dbReference type="ARBA" id="ARBA00049556"/>
    </source>
</evidence>
<dbReference type="InterPro" id="IPR008927">
    <property type="entry name" value="6-PGluconate_DH-like_C_sf"/>
</dbReference>
<comment type="subcellular location">
    <subcellularLocation>
        <location evidence="1">Mitochondrion matrix</location>
    </subcellularLocation>
</comment>
<evidence type="ECO:0000313" key="14">
    <source>
        <dbReference type="EMBL" id="RWS04565.1"/>
    </source>
</evidence>
<dbReference type="Pfam" id="PF02737">
    <property type="entry name" value="3HCDH_N"/>
    <property type="match status" value="1"/>
</dbReference>
<evidence type="ECO:0000256" key="8">
    <source>
        <dbReference type="ARBA" id="ARBA00023098"/>
    </source>
</evidence>
<gene>
    <name evidence="14" type="ORF">B4U79_02171</name>
</gene>
<dbReference type="Gene3D" id="1.10.1040.10">
    <property type="entry name" value="N-(1-d-carboxylethyl)-l-norvaline Dehydrogenase, domain 2"/>
    <property type="match status" value="1"/>
</dbReference>
<keyword evidence="15" id="KW-1185">Reference proteome</keyword>
<dbReference type="EMBL" id="NCKU01005441">
    <property type="protein sequence ID" value="RWS04565.1"/>
    <property type="molecule type" value="Genomic_DNA"/>
</dbReference>
<dbReference type="InterPro" id="IPR052242">
    <property type="entry name" value="Mito_3-hydroxyacyl-CoA_DH"/>
</dbReference>
<dbReference type="InterPro" id="IPR006176">
    <property type="entry name" value="3-OHacyl-CoA_DH_NAD-bd"/>
</dbReference>
<evidence type="ECO:0000256" key="5">
    <source>
        <dbReference type="ARBA" id="ARBA00022832"/>
    </source>
</evidence>
<comment type="catalytic activity">
    <reaction evidence="10">
        <text>a (3S)-3-hydroxyacyl-CoA + NAD(+) = a 3-oxoacyl-CoA + NADH + H(+)</text>
        <dbReference type="Rhea" id="RHEA:22432"/>
        <dbReference type="ChEBI" id="CHEBI:15378"/>
        <dbReference type="ChEBI" id="CHEBI:57318"/>
        <dbReference type="ChEBI" id="CHEBI:57540"/>
        <dbReference type="ChEBI" id="CHEBI:57945"/>
        <dbReference type="ChEBI" id="CHEBI:90726"/>
        <dbReference type="EC" id="1.1.1.35"/>
    </reaction>
</comment>
<evidence type="ECO:0000256" key="1">
    <source>
        <dbReference type="ARBA" id="ARBA00004305"/>
    </source>
</evidence>
<dbReference type="EC" id="1.1.1.35" evidence="4"/>
<evidence type="ECO:0000313" key="15">
    <source>
        <dbReference type="Proteomes" id="UP000285301"/>
    </source>
</evidence>
<dbReference type="PANTHER" id="PTHR43561">
    <property type="match status" value="1"/>
</dbReference>
<reference evidence="14 15" key="1">
    <citation type="journal article" date="2018" name="Gigascience">
        <title>Genomes of trombidid mites reveal novel predicted allergens and laterally-transferred genes associated with secondary metabolism.</title>
        <authorList>
            <person name="Dong X."/>
            <person name="Chaisiri K."/>
            <person name="Xia D."/>
            <person name="Armstrong S.D."/>
            <person name="Fang Y."/>
            <person name="Donnelly M.J."/>
            <person name="Kadowaki T."/>
            <person name="McGarry J.W."/>
            <person name="Darby A.C."/>
            <person name="Makepeace B.L."/>
        </authorList>
    </citation>
    <scope>NUCLEOTIDE SEQUENCE [LARGE SCALE GENOMIC DNA]</scope>
    <source>
        <strain evidence="14">UoL-WK</strain>
    </source>
</reference>
<dbReference type="InterPro" id="IPR006108">
    <property type="entry name" value="3HC_DH_C"/>
</dbReference>
<feature type="site" description="Important for catalytic activity" evidence="11">
    <location>
        <position position="155"/>
    </location>
</feature>
<dbReference type="PROSITE" id="PS00067">
    <property type="entry name" value="3HCDH"/>
    <property type="match status" value="1"/>
</dbReference>
<dbReference type="PIRSF" id="PIRSF000105">
    <property type="entry name" value="HCDH"/>
    <property type="match status" value="1"/>
</dbReference>
<keyword evidence="5" id="KW-0276">Fatty acid metabolism</keyword>
<dbReference type="GO" id="GO:0005759">
    <property type="term" value="C:mitochondrial matrix"/>
    <property type="evidence" value="ECO:0007669"/>
    <property type="project" value="UniProtKB-SubCell"/>
</dbReference>
<protein>
    <recommendedName>
        <fullName evidence="4">3-hydroxyacyl-CoA dehydrogenase</fullName>
        <ecNumber evidence="4">1.1.1.35</ecNumber>
    </recommendedName>
</protein>
<keyword evidence="8" id="KW-0443">Lipid metabolism</keyword>
<dbReference type="SUPFAM" id="SSF48179">
    <property type="entry name" value="6-phosphogluconate dehydrogenase C-terminal domain-like"/>
    <property type="match status" value="1"/>
</dbReference>
<comment type="caution">
    <text evidence="14">The sequence shown here is derived from an EMBL/GenBank/DDBJ whole genome shotgun (WGS) entry which is preliminary data.</text>
</comment>
<evidence type="ECO:0000256" key="3">
    <source>
        <dbReference type="ARBA" id="ARBA00009463"/>
    </source>
</evidence>
<dbReference type="STRING" id="1965070.A0A3S3NYV5"/>
<dbReference type="InterPro" id="IPR036291">
    <property type="entry name" value="NAD(P)-bd_dom_sf"/>
</dbReference>
<evidence type="ECO:0000259" key="13">
    <source>
        <dbReference type="Pfam" id="PF02737"/>
    </source>
</evidence>
<dbReference type="GO" id="GO:0006635">
    <property type="term" value="P:fatty acid beta-oxidation"/>
    <property type="evidence" value="ECO:0007669"/>
    <property type="project" value="TreeGrafter"/>
</dbReference>
<sequence>VQSAAHNNRNLKSIVLQDISEDALNKAKSKIEQNLNKIKQKKGFFLRKCCLTHLFLRCHFPQNNLNSSFSAADTNIDEIVSKITFSTSIAPKSTENLLIIEAVTENLGLKQELFKDLNQKFKDCPSVVFATNTSSLVCKDVAKHVDNMDRFVGLHFFNPVPLMKLVEIVVLENQTSEETYEAMANFVKEMGKVSVRCKDTPGFIVNRLLVPYMFEAISMLERGDASARDIDTAMKLGAGYPMGPFELIDYVGLDTSKFICDGWLSKNYNIIKESKLLNEMVAKGRLGKKVGKGFYDY</sequence>
<dbReference type="GO" id="GO:0070403">
    <property type="term" value="F:NAD+ binding"/>
    <property type="evidence" value="ECO:0007669"/>
    <property type="project" value="InterPro"/>
</dbReference>
<dbReference type="PANTHER" id="PTHR43561:SF3">
    <property type="entry name" value="HYDROXYACYL-COENZYME A DEHYDROGENASE, MITOCHONDRIAL"/>
    <property type="match status" value="1"/>
</dbReference>
<feature type="domain" description="3-hydroxyacyl-CoA dehydrogenase NAD binding" evidence="13">
    <location>
        <begin position="13"/>
        <end position="200"/>
    </location>
</feature>
<dbReference type="Pfam" id="PF00725">
    <property type="entry name" value="3HCDH"/>
    <property type="match status" value="1"/>
</dbReference>
<dbReference type="AlphaFoldDB" id="A0A3S3NYV5"/>
<evidence type="ECO:0000259" key="12">
    <source>
        <dbReference type="Pfam" id="PF00725"/>
    </source>
</evidence>
<feature type="domain" description="3-hydroxyacyl-CoA dehydrogenase C-terminal" evidence="12">
    <location>
        <begin position="202"/>
        <end position="297"/>
    </location>
</feature>
<keyword evidence="6" id="KW-0560">Oxidoreductase</keyword>
<dbReference type="Proteomes" id="UP000285301">
    <property type="component" value="Unassembled WGS sequence"/>
</dbReference>
<organism evidence="14 15">
    <name type="scientific">Dinothrombium tinctorium</name>
    <dbReference type="NCBI Taxonomy" id="1965070"/>
    <lineage>
        <taxon>Eukaryota</taxon>
        <taxon>Metazoa</taxon>
        <taxon>Ecdysozoa</taxon>
        <taxon>Arthropoda</taxon>
        <taxon>Chelicerata</taxon>
        <taxon>Arachnida</taxon>
        <taxon>Acari</taxon>
        <taxon>Acariformes</taxon>
        <taxon>Trombidiformes</taxon>
        <taxon>Prostigmata</taxon>
        <taxon>Anystina</taxon>
        <taxon>Parasitengona</taxon>
        <taxon>Trombidioidea</taxon>
        <taxon>Trombidiidae</taxon>
        <taxon>Dinothrombium</taxon>
    </lineage>
</organism>
<dbReference type="InterPro" id="IPR022694">
    <property type="entry name" value="3-OHacyl-CoA_DH"/>
</dbReference>
<evidence type="ECO:0000256" key="6">
    <source>
        <dbReference type="ARBA" id="ARBA00023002"/>
    </source>
</evidence>
<evidence type="ECO:0000256" key="9">
    <source>
        <dbReference type="ARBA" id="ARBA00023128"/>
    </source>
</evidence>
<dbReference type="InterPro" id="IPR013328">
    <property type="entry name" value="6PGD_dom2"/>
</dbReference>
<comment type="similarity">
    <text evidence="3">Belongs to the 3-hydroxyacyl-CoA dehydrogenase family.</text>
</comment>
<evidence type="ECO:0000256" key="7">
    <source>
        <dbReference type="ARBA" id="ARBA00023027"/>
    </source>
</evidence>
<keyword evidence="7" id="KW-0520">NAD</keyword>
<name>A0A3S3NYV5_9ACAR</name>
<dbReference type="Gene3D" id="3.40.50.720">
    <property type="entry name" value="NAD(P)-binding Rossmann-like Domain"/>
    <property type="match status" value="1"/>
</dbReference>
<dbReference type="InterPro" id="IPR006180">
    <property type="entry name" value="3-OHacyl-CoA_DH_CS"/>
</dbReference>
<accession>A0A3S3NYV5</accession>
<dbReference type="SUPFAM" id="SSF51735">
    <property type="entry name" value="NAD(P)-binding Rossmann-fold domains"/>
    <property type="match status" value="1"/>
</dbReference>
<evidence type="ECO:0000256" key="2">
    <source>
        <dbReference type="ARBA" id="ARBA00005005"/>
    </source>
</evidence>
<dbReference type="OrthoDB" id="5958943at2759"/>
<proteinExistence type="inferred from homology"/>
<feature type="non-terminal residue" evidence="14">
    <location>
        <position position="1"/>
    </location>
</feature>
<keyword evidence="9" id="KW-0496">Mitochondrion</keyword>
<comment type="pathway">
    <text evidence="2">Lipid metabolism; fatty acid beta-oxidation.</text>
</comment>
<evidence type="ECO:0000256" key="4">
    <source>
        <dbReference type="ARBA" id="ARBA00013000"/>
    </source>
</evidence>